<name>B9EX24_ORYSJ</name>
<organism evidence="1">
    <name type="scientific">Oryza sativa subsp. japonica</name>
    <name type="common">Rice</name>
    <dbReference type="NCBI Taxonomy" id="39947"/>
    <lineage>
        <taxon>Eukaryota</taxon>
        <taxon>Viridiplantae</taxon>
        <taxon>Streptophyta</taxon>
        <taxon>Embryophyta</taxon>
        <taxon>Tracheophyta</taxon>
        <taxon>Spermatophyta</taxon>
        <taxon>Magnoliopsida</taxon>
        <taxon>Liliopsida</taxon>
        <taxon>Poales</taxon>
        <taxon>Poaceae</taxon>
        <taxon>BOP clade</taxon>
        <taxon>Oryzoideae</taxon>
        <taxon>Oryzeae</taxon>
        <taxon>Oryzinae</taxon>
        <taxon>Oryza</taxon>
        <taxon>Oryza sativa</taxon>
    </lineage>
</organism>
<protein>
    <submittedName>
        <fullName evidence="1">Uncharacterized protein</fullName>
    </submittedName>
</protein>
<proteinExistence type="predicted"/>
<accession>B9EX24</accession>
<reference evidence="1" key="1">
    <citation type="journal article" date="2005" name="PLoS Biol.">
        <title>The genomes of Oryza sativa: a history of duplications.</title>
        <authorList>
            <person name="Yu J."/>
            <person name="Wang J."/>
            <person name="Lin W."/>
            <person name="Li S."/>
            <person name="Li H."/>
            <person name="Zhou J."/>
            <person name="Ni P."/>
            <person name="Dong W."/>
            <person name="Hu S."/>
            <person name="Zeng C."/>
            <person name="Zhang J."/>
            <person name="Zhang Y."/>
            <person name="Li R."/>
            <person name="Xu Z."/>
            <person name="Li S."/>
            <person name="Li X."/>
            <person name="Zheng H."/>
            <person name="Cong L."/>
            <person name="Lin L."/>
            <person name="Yin J."/>
            <person name="Geng J."/>
            <person name="Li G."/>
            <person name="Shi J."/>
            <person name="Liu J."/>
            <person name="Lv H."/>
            <person name="Li J."/>
            <person name="Wang J."/>
            <person name="Deng Y."/>
            <person name="Ran L."/>
            <person name="Shi X."/>
            <person name="Wang X."/>
            <person name="Wu Q."/>
            <person name="Li C."/>
            <person name="Ren X."/>
            <person name="Wang J."/>
            <person name="Wang X."/>
            <person name="Li D."/>
            <person name="Liu D."/>
            <person name="Zhang X."/>
            <person name="Ji Z."/>
            <person name="Zhao W."/>
            <person name="Sun Y."/>
            <person name="Zhang Z."/>
            <person name="Bao J."/>
            <person name="Han Y."/>
            <person name="Dong L."/>
            <person name="Ji J."/>
            <person name="Chen P."/>
            <person name="Wu S."/>
            <person name="Liu J."/>
            <person name="Xiao Y."/>
            <person name="Bu D."/>
            <person name="Tan J."/>
            <person name="Yang L."/>
            <person name="Ye C."/>
            <person name="Zhang J."/>
            <person name="Xu J."/>
            <person name="Zhou Y."/>
            <person name="Yu Y."/>
            <person name="Zhang B."/>
            <person name="Zhuang S."/>
            <person name="Wei H."/>
            <person name="Liu B."/>
            <person name="Lei M."/>
            <person name="Yu H."/>
            <person name="Li Y."/>
            <person name="Xu H."/>
            <person name="Wei S."/>
            <person name="He X."/>
            <person name="Fang L."/>
            <person name="Zhang Z."/>
            <person name="Zhang Y."/>
            <person name="Huang X."/>
            <person name="Su Z."/>
            <person name="Tong W."/>
            <person name="Li J."/>
            <person name="Tong Z."/>
            <person name="Li S."/>
            <person name="Ye J."/>
            <person name="Wang L."/>
            <person name="Fang L."/>
            <person name="Lei T."/>
            <person name="Chen C."/>
            <person name="Chen H."/>
            <person name="Xu Z."/>
            <person name="Li H."/>
            <person name="Huang H."/>
            <person name="Zhang F."/>
            <person name="Xu H."/>
            <person name="Li N."/>
            <person name="Zhao C."/>
            <person name="Li S."/>
            <person name="Dong L."/>
            <person name="Huang Y."/>
            <person name="Li L."/>
            <person name="Xi Y."/>
            <person name="Qi Q."/>
            <person name="Li W."/>
            <person name="Zhang B."/>
            <person name="Hu W."/>
            <person name="Zhang Y."/>
            <person name="Tian X."/>
            <person name="Jiao Y."/>
            <person name="Liang X."/>
            <person name="Jin J."/>
            <person name="Gao L."/>
            <person name="Zheng W."/>
            <person name="Hao B."/>
            <person name="Liu S."/>
            <person name="Wang W."/>
            <person name="Yuan L."/>
            <person name="Cao M."/>
            <person name="McDermott J."/>
            <person name="Samudrala R."/>
            <person name="Wang J."/>
            <person name="Wong G.K."/>
            <person name="Yang H."/>
        </authorList>
    </citation>
    <scope>NUCLEOTIDE SEQUENCE [LARGE SCALE GENOMIC DNA]</scope>
</reference>
<sequence length="112" mass="12931">MPRHPKTQRTRFDTFGLHTRIFHVLQLSIIHLQRRKGSEENLLEAIEKYFSLETVKDIVEAMVSDASVVLYFQISGHGCDAMLNLILESRALCSSIVLFAKIMTFKFVINYL</sequence>
<dbReference type="AlphaFoldDB" id="B9EX24"/>
<dbReference type="EMBL" id="CM000138">
    <property type="protein sequence ID" value="EEE54637.1"/>
    <property type="molecule type" value="Genomic_DNA"/>
</dbReference>
<reference evidence="1" key="2">
    <citation type="submission" date="2008-12" db="EMBL/GenBank/DDBJ databases">
        <title>Improved gene annotation of the rice (Oryza sativa) genomes.</title>
        <authorList>
            <person name="Wang J."/>
            <person name="Li R."/>
            <person name="Fan W."/>
            <person name="Huang Q."/>
            <person name="Zhang J."/>
            <person name="Zhou Y."/>
            <person name="Hu Y."/>
            <person name="Zi S."/>
            <person name="Li J."/>
            <person name="Ni P."/>
            <person name="Zheng H."/>
            <person name="Zhang Y."/>
            <person name="Zhao M."/>
            <person name="Hao Q."/>
            <person name="McDermott J."/>
            <person name="Samudrala R."/>
            <person name="Kristiansen K."/>
            <person name="Wong G.K.-S."/>
        </authorList>
    </citation>
    <scope>NUCLEOTIDE SEQUENCE</scope>
</reference>
<evidence type="ECO:0000313" key="1">
    <source>
        <dbReference type="EMBL" id="EEE54637.1"/>
    </source>
</evidence>
<dbReference type="Proteomes" id="UP000007752">
    <property type="component" value="Chromosome 1"/>
</dbReference>
<gene>
    <name evidence="1" type="ORF">OsJ_01903</name>
</gene>